<dbReference type="PATRIC" id="fig|1489064.4.peg.3948"/>
<dbReference type="RefSeq" id="WP_047764653.1">
    <property type="nucleotide sequence ID" value="NZ_LAQL01000008.1"/>
</dbReference>
<dbReference type="EMBL" id="LAQL01000008">
    <property type="protein sequence ID" value="KLN60118.1"/>
    <property type="molecule type" value="Genomic_DNA"/>
</dbReference>
<proteinExistence type="predicted"/>
<keyword evidence="1" id="KW-0378">Hydrolase</keyword>
<dbReference type="PANTHER" id="PTHR10151">
    <property type="entry name" value="ECTONUCLEOTIDE PYROPHOSPHATASE/PHOSPHODIESTERASE"/>
    <property type="match status" value="1"/>
</dbReference>
<sequence>MSTGKLVQANGRLYKRSDRPVVVVCVDGSEPDYMEVAMKAGRMPWLKSLLDSGVNTNRIAESVVPSFTNPNNLSIVSGCPPRYHGICGNYFYNQETGEEELMNAPSYYRAKTIFSSYQDAGAKVAVVTAKDKLRLLLGHGLDYSQGNAICFSAEKSDLANMADNGIENVNDFVGMPVPSVYSADLSEFVFAAGVKLLQTVRPEIMYLSTTDFIQHKYAPEEEGALAFYEMMDKYWAQLDELGAVLTLTADHGMNPKHDADGKPNVLYLQDLFDEWYGKAEARVILPITDPYVVHHGALGSFATAYLPKGQSVDEAIKRLSEVDGVELAISGPAGCAMLELPEDRMGDIIIISERHLALGTSEERHDLSALDRPLRTHGGITEQKVPFISNRPMSGIPSDMRLRNFDAFYCSVNYAE</sequence>
<dbReference type="CDD" id="cd16018">
    <property type="entry name" value="Enpp"/>
    <property type="match status" value="1"/>
</dbReference>
<comment type="caution">
    <text evidence="1">The sequence shown here is derived from an EMBL/GenBank/DDBJ whole genome shotgun (WGS) entry which is preliminary data.</text>
</comment>
<dbReference type="InterPro" id="IPR023116">
    <property type="entry name" value="Phosphonoacetate_hydro_insert"/>
</dbReference>
<dbReference type="Pfam" id="PF01663">
    <property type="entry name" value="Phosphodiest"/>
    <property type="match status" value="1"/>
</dbReference>
<dbReference type="InterPro" id="IPR012710">
    <property type="entry name" value="Phosphonoacetate_hydro"/>
</dbReference>
<dbReference type="STRING" id="1489064.WH96_13070"/>
<keyword evidence="2" id="KW-1185">Reference proteome</keyword>
<dbReference type="InterPro" id="IPR017850">
    <property type="entry name" value="Alkaline_phosphatase_core_sf"/>
</dbReference>
<dbReference type="Proteomes" id="UP000035444">
    <property type="component" value="Unassembled WGS sequence"/>
</dbReference>
<evidence type="ECO:0000313" key="1">
    <source>
        <dbReference type="EMBL" id="KLN60118.1"/>
    </source>
</evidence>
<dbReference type="Gene3D" id="3.40.720.10">
    <property type="entry name" value="Alkaline Phosphatase, subunit A"/>
    <property type="match status" value="1"/>
</dbReference>
<accession>A0A0H2MCP0</accession>
<evidence type="ECO:0000313" key="2">
    <source>
        <dbReference type="Proteomes" id="UP000035444"/>
    </source>
</evidence>
<dbReference type="SUPFAM" id="SSF53649">
    <property type="entry name" value="Alkaline phosphatase-like"/>
    <property type="match status" value="1"/>
</dbReference>
<dbReference type="AlphaFoldDB" id="A0A0H2MCP0"/>
<dbReference type="PANTHER" id="PTHR10151:SF120">
    <property type="entry name" value="BIS(5'-ADENOSYL)-TRIPHOSPHATASE"/>
    <property type="match status" value="1"/>
</dbReference>
<protein>
    <submittedName>
        <fullName evidence="1">Phosphonoacetate hydrolase</fullName>
    </submittedName>
</protein>
<dbReference type="OrthoDB" id="3590172at2"/>
<organism evidence="1 2">
    <name type="scientific">Kiloniella spongiae</name>
    <dbReference type="NCBI Taxonomy" id="1489064"/>
    <lineage>
        <taxon>Bacteria</taxon>
        <taxon>Pseudomonadati</taxon>
        <taxon>Pseudomonadota</taxon>
        <taxon>Alphaproteobacteria</taxon>
        <taxon>Rhodospirillales</taxon>
        <taxon>Kiloniellaceae</taxon>
        <taxon>Kiloniella</taxon>
    </lineage>
</organism>
<dbReference type="InterPro" id="IPR002591">
    <property type="entry name" value="Phosphodiest/P_Trfase"/>
</dbReference>
<reference evidence="1 2" key="1">
    <citation type="submission" date="2015-03" db="EMBL/GenBank/DDBJ databases">
        <title>Genome Sequence of Kiloniella spongiae MEBiC09566, isolated from a marine sponge.</title>
        <authorList>
            <person name="Shao Z."/>
            <person name="Wang L."/>
            <person name="Li X."/>
        </authorList>
    </citation>
    <scope>NUCLEOTIDE SEQUENCE [LARGE SCALE GENOMIC DNA]</scope>
    <source>
        <strain evidence="1 2">MEBiC09566</strain>
    </source>
</reference>
<dbReference type="Gene3D" id="3.30.1360.110">
    <property type="entry name" value="Domain 2, Phosphonoacetate Hydrolase"/>
    <property type="match status" value="1"/>
</dbReference>
<gene>
    <name evidence="1" type="ORF">WH96_13070</name>
</gene>
<dbReference type="NCBIfam" id="TIGR02335">
    <property type="entry name" value="hydr_PhnA"/>
    <property type="match status" value="1"/>
</dbReference>
<dbReference type="GO" id="GO:0047400">
    <property type="term" value="F:phosphonoacetate hydrolase activity"/>
    <property type="evidence" value="ECO:0007669"/>
    <property type="project" value="InterPro"/>
</dbReference>
<name>A0A0H2MCP0_9PROT</name>